<gene>
    <name evidence="2" type="ORF">D8M04_01155</name>
</gene>
<feature type="transmembrane region" description="Helical" evidence="1">
    <location>
        <begin position="20"/>
        <end position="40"/>
    </location>
</feature>
<evidence type="ECO:0008006" key="4">
    <source>
        <dbReference type="Google" id="ProtNLM"/>
    </source>
</evidence>
<accession>A0A498DEG4</accession>
<keyword evidence="1" id="KW-0472">Membrane</keyword>
<proteinExistence type="predicted"/>
<keyword evidence="1" id="KW-0812">Transmembrane</keyword>
<dbReference type="OrthoDB" id="2729040at2"/>
<reference evidence="2 3" key="1">
    <citation type="submission" date="2018-10" db="EMBL/GenBank/DDBJ databases">
        <title>Oceanobacillus sp. YLB-02 draft genome.</title>
        <authorList>
            <person name="Yu L."/>
        </authorList>
    </citation>
    <scope>NUCLEOTIDE SEQUENCE [LARGE SCALE GENOMIC DNA]</scope>
    <source>
        <strain evidence="2 3">YLB-02</strain>
    </source>
</reference>
<keyword evidence="1" id="KW-1133">Transmembrane helix</keyword>
<evidence type="ECO:0000313" key="2">
    <source>
        <dbReference type="EMBL" id="RLL47915.1"/>
    </source>
</evidence>
<organism evidence="2 3">
    <name type="scientific">Oceanobacillus piezotolerans</name>
    <dbReference type="NCBI Taxonomy" id="2448030"/>
    <lineage>
        <taxon>Bacteria</taxon>
        <taxon>Bacillati</taxon>
        <taxon>Bacillota</taxon>
        <taxon>Bacilli</taxon>
        <taxon>Bacillales</taxon>
        <taxon>Bacillaceae</taxon>
        <taxon>Oceanobacillus</taxon>
    </lineage>
</organism>
<evidence type="ECO:0000313" key="3">
    <source>
        <dbReference type="Proteomes" id="UP000270219"/>
    </source>
</evidence>
<protein>
    <recommendedName>
        <fullName evidence="4">DUF945 domain-containing protein</fullName>
    </recommendedName>
</protein>
<comment type="caution">
    <text evidence="2">The sequence shown here is derived from an EMBL/GenBank/DDBJ whole genome shotgun (WGS) entry which is preliminary data.</text>
</comment>
<dbReference type="EMBL" id="RCHR01000001">
    <property type="protein sequence ID" value="RLL47915.1"/>
    <property type="molecule type" value="Genomic_DNA"/>
</dbReference>
<keyword evidence="3" id="KW-1185">Reference proteome</keyword>
<evidence type="ECO:0000256" key="1">
    <source>
        <dbReference type="SAM" id="Phobius"/>
    </source>
</evidence>
<sequence length="527" mass="58907">MERGSIVENSQKNGKKKKGIIAIVITVLLIAGGSAAAFMLNNLSPKQTYFLAEKETLEYISERFQERYQEELDWNEASKENPTEQTIELTAEYNDPASGGNYGGFDISQIINNLSVNLSAQTDMENKQIAATIGASLAGVTVEGLEAYITDEKLLVGLPFTEDYLQVKDEDFGPLMYELDPQSFTGEETLELDTIFEGNGVITEEDLEYFKKEYFEMVYKDLPDEAFTQSDESADVKEESLNAEKIEFHLTEEQLKDILTKVFDKLENDEKVKELLRSQMTAQLGGSTIDVEADQMISDFETAMADAKEGIQEFQIPNGFTSTIWVYEDKIVKRDLQFELGPNESELALLSVQGTQLLDDTNQHFNYDFSMKDSSSEGTMNLTGDLAWEDNQATDSIKLSVDGMALSYDGSETLKDGKRTFDRVFSFDDSVTKGSLLWDGSSTFEKDRMNAEHQFSVESPELGPDMLAINLALEGQRIDSIEMPSEENITDLGSMSAEELTEYMETELTPGFEQWLFGIMAGSGAGF</sequence>
<dbReference type="Proteomes" id="UP000270219">
    <property type="component" value="Unassembled WGS sequence"/>
</dbReference>
<dbReference type="AlphaFoldDB" id="A0A498DEG4"/>
<name>A0A498DEG4_9BACI</name>